<comment type="caution">
    <text evidence="3">The sequence shown here is derived from an EMBL/GenBank/DDBJ whole genome shotgun (WGS) entry which is preliminary data.</text>
</comment>
<dbReference type="InterPro" id="IPR050546">
    <property type="entry name" value="Glycosyl_Hydrlase_16"/>
</dbReference>
<dbReference type="PROSITE" id="PS51762">
    <property type="entry name" value="GH16_2"/>
    <property type="match status" value="1"/>
</dbReference>
<dbReference type="PANTHER" id="PTHR10963">
    <property type="entry name" value="GLYCOSYL HYDROLASE-RELATED"/>
    <property type="match status" value="1"/>
</dbReference>
<dbReference type="Gene3D" id="2.60.120.200">
    <property type="match status" value="1"/>
</dbReference>
<dbReference type="PANTHER" id="PTHR10963:SF24">
    <property type="entry name" value="GLYCOSIDASE C21B10.07-RELATED"/>
    <property type="match status" value="1"/>
</dbReference>
<feature type="region of interest" description="Disordered" evidence="1">
    <location>
        <begin position="988"/>
        <end position="1042"/>
    </location>
</feature>
<dbReference type="InterPro" id="IPR002889">
    <property type="entry name" value="WSC_carb-bd"/>
</dbReference>
<feature type="compositionally biased region" description="Polar residues" evidence="1">
    <location>
        <begin position="559"/>
        <end position="571"/>
    </location>
</feature>
<feature type="region of interest" description="Disordered" evidence="1">
    <location>
        <begin position="532"/>
        <end position="575"/>
    </location>
</feature>
<dbReference type="GO" id="GO:0004553">
    <property type="term" value="F:hydrolase activity, hydrolyzing O-glycosyl compounds"/>
    <property type="evidence" value="ECO:0007669"/>
    <property type="project" value="InterPro"/>
</dbReference>
<dbReference type="GO" id="GO:0009251">
    <property type="term" value="P:glucan catabolic process"/>
    <property type="evidence" value="ECO:0007669"/>
    <property type="project" value="TreeGrafter"/>
</dbReference>
<gene>
    <name evidence="3" type="ORF">B0J15DRAFT_557487</name>
</gene>
<dbReference type="InterPro" id="IPR013320">
    <property type="entry name" value="ConA-like_dom_sf"/>
</dbReference>
<feature type="compositionally biased region" description="Polar residues" evidence="1">
    <location>
        <begin position="990"/>
        <end position="1003"/>
    </location>
</feature>
<organism evidence="3 4">
    <name type="scientific">Fusarium solani</name>
    <name type="common">Filamentous fungus</name>
    <dbReference type="NCBI Taxonomy" id="169388"/>
    <lineage>
        <taxon>Eukaryota</taxon>
        <taxon>Fungi</taxon>
        <taxon>Dikarya</taxon>
        <taxon>Ascomycota</taxon>
        <taxon>Pezizomycotina</taxon>
        <taxon>Sordariomycetes</taxon>
        <taxon>Hypocreomycetidae</taxon>
        <taxon>Hypocreales</taxon>
        <taxon>Nectriaceae</taxon>
        <taxon>Fusarium</taxon>
        <taxon>Fusarium solani species complex</taxon>
    </lineage>
</organism>
<feature type="compositionally biased region" description="Low complexity" evidence="1">
    <location>
        <begin position="310"/>
        <end position="335"/>
    </location>
</feature>
<feature type="domain" description="GH16" evidence="2">
    <location>
        <begin position="2"/>
        <end position="304"/>
    </location>
</feature>
<feature type="compositionally biased region" description="Low complexity" evidence="1">
    <location>
        <begin position="898"/>
        <end position="942"/>
    </location>
</feature>
<dbReference type="CDD" id="cd02181">
    <property type="entry name" value="GH16_fungal_Lam16A_glucanase"/>
    <property type="match status" value="1"/>
</dbReference>
<dbReference type="Pfam" id="PF26113">
    <property type="entry name" value="GH16_XgeA"/>
    <property type="match status" value="1"/>
</dbReference>
<evidence type="ECO:0000313" key="3">
    <source>
        <dbReference type="EMBL" id="KAH7275442.1"/>
    </source>
</evidence>
<feature type="compositionally biased region" description="Pro residues" evidence="1">
    <location>
        <begin position="337"/>
        <end position="353"/>
    </location>
</feature>
<name>A0A9P9L7L0_FUSSL</name>
<reference evidence="3" key="1">
    <citation type="journal article" date="2021" name="Nat. Commun.">
        <title>Genetic determinants of endophytism in the Arabidopsis root mycobiome.</title>
        <authorList>
            <person name="Mesny F."/>
            <person name="Miyauchi S."/>
            <person name="Thiergart T."/>
            <person name="Pickel B."/>
            <person name="Atanasova L."/>
            <person name="Karlsson M."/>
            <person name="Huettel B."/>
            <person name="Barry K.W."/>
            <person name="Haridas S."/>
            <person name="Chen C."/>
            <person name="Bauer D."/>
            <person name="Andreopoulos W."/>
            <person name="Pangilinan J."/>
            <person name="LaButti K."/>
            <person name="Riley R."/>
            <person name="Lipzen A."/>
            <person name="Clum A."/>
            <person name="Drula E."/>
            <person name="Henrissat B."/>
            <person name="Kohler A."/>
            <person name="Grigoriev I.V."/>
            <person name="Martin F.M."/>
            <person name="Hacquard S."/>
        </authorList>
    </citation>
    <scope>NUCLEOTIDE SEQUENCE</scope>
    <source>
        <strain evidence="3">FSSC 5 MPI-SDFR-AT-0091</strain>
    </source>
</reference>
<dbReference type="Proteomes" id="UP000736672">
    <property type="component" value="Unassembled WGS sequence"/>
</dbReference>
<dbReference type="InterPro" id="IPR000757">
    <property type="entry name" value="Beta-glucanase-like"/>
</dbReference>
<sequence length="1075" mass="114213">MAYSLNTSYIGEELLYGFNWHNGMDLSNGFVQYQSQEDALDLGLYSVEPFSQVVRLGVDNTEKYGLNEGRPSIRLESKQAFHHGLFIADFLHMPPSECGTWPAYWAYGPNWPSGGEIDIIEGANLAYTNTISGHTAEGCQLDPADEDLFSGERRNLDCFVGTDNIGCGFNPPSSDTSSYGDGFNAANGGVYAMEWDSEYIKIWHFPRGAIPADIEAKRPDPKKWGLPQALFGGRKCNVDDFYHDMNIVLNINFCGDYGEGTWQSFETCRALAPTCREYVANNPEAFENTYWDVAYIDVYSRDETIPPVLPSSEESSDDISPTTPVAAPSNPNEPNEPNEPNPSEPNGPNPSGPDTPGSANPSSSTRRTMFSNQTTSGESTSTMTKTMTTHSTIMVTIPGQGTSSPTVSPLPVVGGGSSVNPDRIDNYSYIGCFGSRTGFLTFDETAQSADMTIQSCIQACGGTTYIGVYEELDANTRAVADESDCDVPCPGNDKQLCGGLAARSTSNSRRWMPARRDAPSSVLLTVYASLADTETPEPPPGMGASRPSTSSGRVDLNDSDNQAGETGSDGQPTAVVTDDVTEVVVVTNTLADSTVTRVITQLGPSEVTTVTRAVGNLAQPNANTRVQVIVEPDASGATTLTRTITEFGLPGAANFPTNGIAQLEIPGATTVTRVLGDPSRSGMGAVFPVMADLERPGVRTTVTYFTVFPSDPAALVPQESVVTLLYEDCDCETPKLMEPPMETKVVECDGCGANGESAVTLTVPITVSVTVPARGSSTGQAQPNGGESQQDQSGNGEESQGESSQSPSDQAQSDQSQSSQGQSGQGEFPQIQSKQGQSGQGQPNGQSDGKSGQEQPDQPRPGQGQTDEEEPAQVQSTQGQSSQEQPDRDQSDQEQSNQGQPDEQSDQGQSGQQQPGQGQSGQDQSNQGQPDQQQPQPTQPNQVQAPDEITTVLTSYQTIQVVTEETLDNNLVVTRTKKQTIVVVIRPSDSADSQIDSPENTSAIPDIVPAQPTAPDQPIIPTEPANAGAATPSAAGTPRAPDQPVVVGEAWSATKGLKTRTVLSVVVALSFAMLL</sequence>
<feature type="compositionally biased region" description="Polar residues" evidence="1">
    <location>
        <begin position="773"/>
        <end position="783"/>
    </location>
</feature>
<protein>
    <recommendedName>
        <fullName evidence="2">GH16 domain-containing protein</fullName>
    </recommendedName>
</protein>
<evidence type="ECO:0000313" key="4">
    <source>
        <dbReference type="Proteomes" id="UP000736672"/>
    </source>
</evidence>
<feature type="compositionally biased region" description="Polar residues" evidence="1">
    <location>
        <begin position="873"/>
        <end position="884"/>
    </location>
</feature>
<proteinExistence type="predicted"/>
<dbReference type="EMBL" id="JAGTJS010000001">
    <property type="protein sequence ID" value="KAH7275442.1"/>
    <property type="molecule type" value="Genomic_DNA"/>
</dbReference>
<evidence type="ECO:0000259" key="2">
    <source>
        <dbReference type="PROSITE" id="PS51762"/>
    </source>
</evidence>
<dbReference type="AlphaFoldDB" id="A0A9P9L7L0"/>
<feature type="compositionally biased region" description="Low complexity" evidence="1">
    <location>
        <begin position="1024"/>
        <end position="1040"/>
    </location>
</feature>
<feature type="region of interest" description="Disordered" evidence="1">
    <location>
        <begin position="306"/>
        <end position="385"/>
    </location>
</feature>
<feature type="compositionally biased region" description="Low complexity" evidence="1">
    <location>
        <begin position="784"/>
        <end position="849"/>
    </location>
</feature>
<dbReference type="Pfam" id="PF01822">
    <property type="entry name" value="WSC"/>
    <property type="match status" value="1"/>
</dbReference>
<dbReference type="OrthoDB" id="192832at2759"/>
<feature type="compositionally biased region" description="Polar residues" evidence="1">
    <location>
        <begin position="357"/>
        <end position="373"/>
    </location>
</feature>
<keyword evidence="4" id="KW-1185">Reference proteome</keyword>
<dbReference type="SUPFAM" id="SSF49899">
    <property type="entry name" value="Concanavalin A-like lectins/glucanases"/>
    <property type="match status" value="1"/>
</dbReference>
<feature type="compositionally biased region" description="Low complexity" evidence="1">
    <location>
        <begin position="374"/>
        <end position="385"/>
    </location>
</feature>
<feature type="region of interest" description="Disordered" evidence="1">
    <location>
        <begin position="773"/>
        <end position="944"/>
    </location>
</feature>
<accession>A0A9P9L7L0</accession>
<evidence type="ECO:0000256" key="1">
    <source>
        <dbReference type="SAM" id="MobiDB-lite"/>
    </source>
</evidence>